<evidence type="ECO:0008006" key="3">
    <source>
        <dbReference type="Google" id="ProtNLM"/>
    </source>
</evidence>
<comment type="caution">
    <text evidence="1">The sequence shown here is derived from an EMBL/GenBank/DDBJ whole genome shotgun (WGS) entry which is preliminary data.</text>
</comment>
<organism evidence="1 2">
    <name type="scientific">Mycolicibacterium grossiae</name>
    <dbReference type="NCBI Taxonomy" id="1552759"/>
    <lineage>
        <taxon>Bacteria</taxon>
        <taxon>Bacillati</taxon>
        <taxon>Actinomycetota</taxon>
        <taxon>Actinomycetes</taxon>
        <taxon>Mycobacteriales</taxon>
        <taxon>Mycobacteriaceae</taxon>
        <taxon>Mycolicibacterium</taxon>
    </lineage>
</organism>
<proteinExistence type="predicted"/>
<gene>
    <name evidence="1" type="ORF">BEL07_04710</name>
</gene>
<dbReference type="Proteomes" id="UP000178953">
    <property type="component" value="Unassembled WGS sequence"/>
</dbReference>
<protein>
    <recommendedName>
        <fullName evidence="3">NIPSNAP domain-containing protein</fullName>
    </recommendedName>
</protein>
<evidence type="ECO:0000313" key="1">
    <source>
        <dbReference type="EMBL" id="OFJ54868.1"/>
    </source>
</evidence>
<accession>A0A1E8Q8E5</accession>
<dbReference type="AlphaFoldDB" id="A0A1E8Q8E5"/>
<sequence>MLELRIYTLVSTPAMSTYTNEFWPRHAESLLAFGIVVRGVWADVGTDARRVLAIVEYPPDEDPGEVADRYRRSPAFASDHAHFDASLIASTETRRVDSVLDRPAQRAGRYSR</sequence>
<keyword evidence="2" id="KW-1185">Reference proteome</keyword>
<evidence type="ECO:0000313" key="2">
    <source>
        <dbReference type="Proteomes" id="UP000178953"/>
    </source>
</evidence>
<reference evidence="1 2" key="1">
    <citation type="submission" date="2016-09" db="EMBL/GenBank/DDBJ databases">
        <title>genome sequence of Mycobacterium sp. 739 SCH.</title>
        <authorList>
            <person name="Greninger A.L."/>
            <person name="Qin X."/>
            <person name="Jerome K."/>
            <person name="Vora S."/>
            <person name="Quinn K."/>
        </authorList>
    </citation>
    <scope>NUCLEOTIDE SEQUENCE [LARGE SCALE GENOMIC DNA]</scope>
    <source>
        <strain evidence="1 2">SCH</strain>
    </source>
</reference>
<dbReference type="EMBL" id="MCHX01000008">
    <property type="protein sequence ID" value="OFJ54868.1"/>
    <property type="molecule type" value="Genomic_DNA"/>
</dbReference>
<name>A0A1E8Q8E5_9MYCO</name>